<gene>
    <name evidence="5" type="primary">pleD_1</name>
    <name evidence="5" type="ORF">PIGHUM_03105</name>
</gene>
<organism evidence="5 6">
    <name type="scientific">Pigmentiphaga humi</name>
    <dbReference type="NCBI Taxonomy" id="2478468"/>
    <lineage>
        <taxon>Bacteria</taxon>
        <taxon>Pseudomonadati</taxon>
        <taxon>Pseudomonadota</taxon>
        <taxon>Betaproteobacteria</taxon>
        <taxon>Burkholderiales</taxon>
        <taxon>Alcaligenaceae</taxon>
        <taxon>Pigmentiphaga</taxon>
    </lineage>
</organism>
<dbReference type="PANTHER" id="PTHR45138:SF9">
    <property type="entry name" value="DIGUANYLATE CYCLASE DGCM-RELATED"/>
    <property type="match status" value="1"/>
</dbReference>
<feature type="transmembrane region" description="Helical" evidence="3">
    <location>
        <begin position="189"/>
        <end position="209"/>
    </location>
</feature>
<keyword evidence="6" id="KW-1185">Reference proteome</keyword>
<dbReference type="PROSITE" id="PS50887">
    <property type="entry name" value="GGDEF"/>
    <property type="match status" value="1"/>
</dbReference>
<keyword evidence="3" id="KW-0472">Membrane</keyword>
<dbReference type="Pfam" id="PF00990">
    <property type="entry name" value="GGDEF"/>
    <property type="match status" value="1"/>
</dbReference>
<name>A0A3P4B777_9BURK</name>
<sequence>MLDPLSLLIITIGSAVMGMAVLGSLLRSGIPGVRRWFCSCLLATAALLLFALRGAAPDWVSILCANALMTLALMVVLEGCRQFLGRKPQRVGEYLAWGGMLACLAFWTYVLPDINPRIVVVSALHAYLYGALAWAISCAQPFSHPRYAYRFVGITAAIGSAGQGLRALLYCFEFAHQTELMESDSLNMVFMAIGILAVPCLSIGMVLLAHDRLAYRLERLANLDELTGILGRRAFLLQAESAIRTAARTGRPLSLAILDIDHFKRINDTHGHAVGDQVLAHFTSVVTGSLRASDTFGRLGGEEFAVLCPETRLADATSLLNRLRTKVAQAGWMLKGEALDVRFSSGVDEYRPGEALVSLMARADAALYAAKAMGRDRVVGVPYEEIRPDAEPADLLLRPPAPGP</sequence>
<feature type="transmembrane region" description="Helical" evidence="3">
    <location>
        <begin position="59"/>
        <end position="79"/>
    </location>
</feature>
<dbReference type="InterPro" id="IPR043128">
    <property type="entry name" value="Rev_trsase/Diguanyl_cyclase"/>
</dbReference>
<protein>
    <recommendedName>
        <fullName evidence="1">diguanylate cyclase</fullName>
        <ecNumber evidence="1">2.7.7.65</ecNumber>
    </recommendedName>
</protein>
<comment type="catalytic activity">
    <reaction evidence="2">
        <text>2 GTP = 3',3'-c-di-GMP + 2 diphosphate</text>
        <dbReference type="Rhea" id="RHEA:24898"/>
        <dbReference type="ChEBI" id="CHEBI:33019"/>
        <dbReference type="ChEBI" id="CHEBI:37565"/>
        <dbReference type="ChEBI" id="CHEBI:58805"/>
        <dbReference type="EC" id="2.7.7.65"/>
    </reaction>
</comment>
<dbReference type="Proteomes" id="UP000277294">
    <property type="component" value="Unassembled WGS sequence"/>
</dbReference>
<reference evidence="5 6" key="1">
    <citation type="submission" date="2018-10" db="EMBL/GenBank/DDBJ databases">
        <authorList>
            <person name="Criscuolo A."/>
        </authorList>
    </citation>
    <scope>NUCLEOTIDE SEQUENCE [LARGE SCALE GENOMIC DNA]</scope>
    <source>
        <strain evidence="5">DnA1</strain>
    </source>
</reference>
<dbReference type="OrthoDB" id="9813903at2"/>
<dbReference type="SUPFAM" id="SSF55073">
    <property type="entry name" value="Nucleotide cyclase"/>
    <property type="match status" value="1"/>
</dbReference>
<dbReference type="PANTHER" id="PTHR45138">
    <property type="entry name" value="REGULATORY COMPONENTS OF SENSORY TRANSDUCTION SYSTEM"/>
    <property type="match status" value="1"/>
</dbReference>
<dbReference type="EC" id="2.7.7.65" evidence="1"/>
<dbReference type="Gene3D" id="3.30.70.270">
    <property type="match status" value="1"/>
</dbReference>
<dbReference type="InterPro" id="IPR029787">
    <property type="entry name" value="Nucleotide_cyclase"/>
</dbReference>
<feature type="transmembrane region" description="Helical" evidence="3">
    <location>
        <begin position="148"/>
        <end position="169"/>
    </location>
</feature>
<evidence type="ECO:0000256" key="1">
    <source>
        <dbReference type="ARBA" id="ARBA00012528"/>
    </source>
</evidence>
<evidence type="ECO:0000256" key="3">
    <source>
        <dbReference type="SAM" id="Phobius"/>
    </source>
</evidence>
<dbReference type="EMBL" id="UWPJ01000024">
    <property type="protein sequence ID" value="VCU71025.1"/>
    <property type="molecule type" value="Genomic_DNA"/>
</dbReference>
<proteinExistence type="predicted"/>
<feature type="domain" description="GGDEF" evidence="4">
    <location>
        <begin position="251"/>
        <end position="383"/>
    </location>
</feature>
<dbReference type="FunFam" id="3.30.70.270:FF:000001">
    <property type="entry name" value="Diguanylate cyclase domain protein"/>
    <property type="match status" value="1"/>
</dbReference>
<feature type="transmembrane region" description="Helical" evidence="3">
    <location>
        <begin position="33"/>
        <end position="53"/>
    </location>
</feature>
<accession>A0A3P4B777</accession>
<dbReference type="NCBIfam" id="TIGR00254">
    <property type="entry name" value="GGDEF"/>
    <property type="match status" value="1"/>
</dbReference>
<dbReference type="SMART" id="SM00267">
    <property type="entry name" value="GGDEF"/>
    <property type="match status" value="1"/>
</dbReference>
<dbReference type="CDD" id="cd01949">
    <property type="entry name" value="GGDEF"/>
    <property type="match status" value="1"/>
</dbReference>
<feature type="transmembrane region" description="Helical" evidence="3">
    <location>
        <begin position="6"/>
        <end position="26"/>
    </location>
</feature>
<dbReference type="RefSeq" id="WP_124080490.1">
    <property type="nucleotide sequence ID" value="NZ_UWPJ01000024.1"/>
</dbReference>
<keyword evidence="3" id="KW-0812">Transmembrane</keyword>
<dbReference type="InterPro" id="IPR050469">
    <property type="entry name" value="Diguanylate_Cyclase"/>
</dbReference>
<evidence type="ECO:0000256" key="2">
    <source>
        <dbReference type="ARBA" id="ARBA00034247"/>
    </source>
</evidence>
<dbReference type="GO" id="GO:0052621">
    <property type="term" value="F:diguanylate cyclase activity"/>
    <property type="evidence" value="ECO:0007669"/>
    <property type="project" value="UniProtKB-EC"/>
</dbReference>
<dbReference type="InterPro" id="IPR000160">
    <property type="entry name" value="GGDEF_dom"/>
</dbReference>
<evidence type="ECO:0000313" key="5">
    <source>
        <dbReference type="EMBL" id="VCU71025.1"/>
    </source>
</evidence>
<evidence type="ECO:0000313" key="6">
    <source>
        <dbReference type="Proteomes" id="UP000277294"/>
    </source>
</evidence>
<dbReference type="AlphaFoldDB" id="A0A3P4B777"/>
<feature type="transmembrane region" description="Helical" evidence="3">
    <location>
        <begin position="117"/>
        <end position="136"/>
    </location>
</feature>
<evidence type="ECO:0000259" key="4">
    <source>
        <dbReference type="PROSITE" id="PS50887"/>
    </source>
</evidence>
<keyword evidence="3" id="KW-1133">Transmembrane helix</keyword>
<feature type="transmembrane region" description="Helical" evidence="3">
    <location>
        <begin position="91"/>
        <end position="111"/>
    </location>
</feature>